<dbReference type="Pfam" id="PF12146">
    <property type="entry name" value="Hydrolase_4"/>
    <property type="match status" value="1"/>
</dbReference>
<organism evidence="4 5">
    <name type="scientific">Sphagnum jensenii</name>
    <dbReference type="NCBI Taxonomy" id="128206"/>
    <lineage>
        <taxon>Eukaryota</taxon>
        <taxon>Viridiplantae</taxon>
        <taxon>Streptophyta</taxon>
        <taxon>Embryophyta</taxon>
        <taxon>Bryophyta</taxon>
        <taxon>Sphagnophytina</taxon>
        <taxon>Sphagnopsida</taxon>
        <taxon>Sphagnales</taxon>
        <taxon>Sphagnaceae</taxon>
        <taxon>Sphagnum</taxon>
    </lineage>
</organism>
<gene>
    <name evidence="4" type="ORF">CSSPJE1EN2_LOCUS1987</name>
</gene>
<evidence type="ECO:0000256" key="1">
    <source>
        <dbReference type="SAM" id="MobiDB-lite"/>
    </source>
</evidence>
<dbReference type="SUPFAM" id="SSF53474">
    <property type="entry name" value="alpha/beta-Hydrolases"/>
    <property type="match status" value="1"/>
</dbReference>
<dbReference type="InterPro" id="IPR022742">
    <property type="entry name" value="Hydrolase_4"/>
</dbReference>
<evidence type="ECO:0000313" key="4">
    <source>
        <dbReference type="EMBL" id="CAK9858992.1"/>
    </source>
</evidence>
<accession>A0ABP1A950</accession>
<dbReference type="InterPro" id="IPR029058">
    <property type="entry name" value="AB_hydrolase_fold"/>
</dbReference>
<dbReference type="EMBL" id="OZ023702">
    <property type="protein sequence ID" value="CAK9858992.1"/>
    <property type="molecule type" value="Genomic_DNA"/>
</dbReference>
<evidence type="ECO:0000259" key="2">
    <source>
        <dbReference type="Pfam" id="PF04083"/>
    </source>
</evidence>
<proteinExistence type="predicted"/>
<keyword evidence="5" id="KW-1185">Reference proteome</keyword>
<feature type="compositionally biased region" description="Polar residues" evidence="1">
    <location>
        <begin position="657"/>
        <end position="668"/>
    </location>
</feature>
<feature type="domain" description="Partial AB-hydrolase lipase" evidence="2">
    <location>
        <begin position="292"/>
        <end position="345"/>
    </location>
</feature>
<evidence type="ECO:0008006" key="6">
    <source>
        <dbReference type="Google" id="ProtNLM"/>
    </source>
</evidence>
<protein>
    <recommendedName>
        <fullName evidence="6">Partial AB-hydrolase lipase domain-containing protein</fullName>
    </recommendedName>
</protein>
<evidence type="ECO:0000313" key="5">
    <source>
        <dbReference type="Proteomes" id="UP001497522"/>
    </source>
</evidence>
<feature type="compositionally biased region" description="Low complexity" evidence="1">
    <location>
        <begin position="113"/>
        <end position="125"/>
    </location>
</feature>
<feature type="domain" description="Serine aminopeptidase S33" evidence="3">
    <location>
        <begin position="411"/>
        <end position="598"/>
    </location>
</feature>
<dbReference type="PANTHER" id="PTHR11005">
    <property type="entry name" value="LYSOSOMAL ACID LIPASE-RELATED"/>
    <property type="match status" value="1"/>
</dbReference>
<sequence length="668" mass="75492">MQRLADTVLGNAKESLKTFSQEAFNNTVRVINGFSALLLLILPGRSKILEGLQGFELYPTLQAPRMPRWMENGVSSFNAFISEYDSEDEWSSESEYGSGLEEVDDTGPPSPASQTSHMSRHSSTSRVERRHRSLWQRSLRCLTWPLRHWHLPGHRPLMTQGSGTSQENSLARRSSSSSFRGFARCLSGVKDYVMPRQVPNSRRGIIEDLQISIELFIEQVFEVVRKGVHHLLSPFQTLKEVTLWVRFRDLAQDNMGAEMVETTLLGSDEPVPQVKVQGHQQTLNTDSRTCGDIITSLGYPYEVLRVTTADGYILLLERIPRKDSQKVLFLQHGVFDSSLGWVSNGVVGSQAFAAFDQGYDVFLGNLRGLASREHVNKHISSQSYWQFSVNEHGTQDIPAMLTKVHELKTMELAKVRDDENESSDSLKLTEHGLPYTMCGVAHSLGGAALLIYIVTRRLDNKPHYLSRLILLSPAGFHEDAPIVLKLVQFMLPVLAPVLSPFVPGIYIPTRLFRGVSFRVALHLAQMMRTRRFIMFDYGSVSANMQAYGTPYPLDIGLHYDLIDIPIFIVAGLKDRVIPRSMVRKHYEMMRNAGCQVSYAEFEYAHLDFTFANREELMAYVLSRMSVSLPRQSGNSIAPLVEDQHPTNRSPSMKKLNFTHSRQPINKSD</sequence>
<dbReference type="Proteomes" id="UP001497522">
    <property type="component" value="Chromosome 1"/>
</dbReference>
<reference evidence="4 5" key="1">
    <citation type="submission" date="2024-03" db="EMBL/GenBank/DDBJ databases">
        <authorList>
            <consortium name="ELIXIR-Norway"/>
            <consortium name="Elixir Norway"/>
        </authorList>
    </citation>
    <scope>NUCLEOTIDE SEQUENCE [LARGE SCALE GENOMIC DNA]</scope>
</reference>
<feature type="region of interest" description="Disordered" evidence="1">
    <location>
        <begin position="635"/>
        <end position="668"/>
    </location>
</feature>
<feature type="region of interest" description="Disordered" evidence="1">
    <location>
        <begin position="91"/>
        <end position="125"/>
    </location>
</feature>
<name>A0ABP1A950_9BRYO</name>
<dbReference type="InterPro" id="IPR006693">
    <property type="entry name" value="AB_hydrolase_lipase"/>
</dbReference>
<dbReference type="Pfam" id="PF04083">
    <property type="entry name" value="Abhydro_lipase"/>
    <property type="match status" value="1"/>
</dbReference>
<evidence type="ECO:0000259" key="3">
    <source>
        <dbReference type="Pfam" id="PF12146"/>
    </source>
</evidence>
<dbReference type="Gene3D" id="3.40.50.1820">
    <property type="entry name" value="alpha/beta hydrolase"/>
    <property type="match status" value="2"/>
</dbReference>